<dbReference type="InterPro" id="IPR004843">
    <property type="entry name" value="Calcineurin-like_PHP"/>
</dbReference>
<organism evidence="4 5">
    <name type="scientific">Pyxidicoccus parkwayensis</name>
    <dbReference type="NCBI Taxonomy" id="2813578"/>
    <lineage>
        <taxon>Bacteria</taxon>
        <taxon>Pseudomonadati</taxon>
        <taxon>Myxococcota</taxon>
        <taxon>Myxococcia</taxon>
        <taxon>Myxococcales</taxon>
        <taxon>Cystobacterineae</taxon>
        <taxon>Myxococcaceae</taxon>
        <taxon>Pyxidicoccus</taxon>
    </lineage>
</organism>
<dbReference type="Proteomes" id="UP000662747">
    <property type="component" value="Chromosome"/>
</dbReference>
<dbReference type="Pfam" id="PF00149">
    <property type="entry name" value="Metallophos"/>
    <property type="match status" value="1"/>
</dbReference>
<name>A0ABX7NTS9_9BACT</name>
<dbReference type="CDD" id="cd07385">
    <property type="entry name" value="MPP_YkuE_C"/>
    <property type="match status" value="1"/>
</dbReference>
<reference evidence="4 5" key="1">
    <citation type="submission" date="2021-02" db="EMBL/GenBank/DDBJ databases">
        <title>De Novo genome assembly of isolated myxobacteria.</title>
        <authorList>
            <person name="Stevens D.C."/>
        </authorList>
    </citation>
    <scope>NUCLEOTIDE SEQUENCE [LARGE SCALE GENOMIC DNA]</scope>
    <source>
        <strain evidence="5">SCPEA02</strain>
    </source>
</reference>
<evidence type="ECO:0000259" key="3">
    <source>
        <dbReference type="Pfam" id="PF00149"/>
    </source>
</evidence>
<dbReference type="InterPro" id="IPR029052">
    <property type="entry name" value="Metallo-depent_PP-like"/>
</dbReference>
<dbReference type="EMBL" id="CP071090">
    <property type="protein sequence ID" value="QSQ20791.1"/>
    <property type="molecule type" value="Genomic_DNA"/>
</dbReference>
<sequence length="281" mass="30216">MLMLPAVLAIHAGAPGALTWGMAGAVALLMGGDAVLGRARLRRRTVRIPGLPKELDGYRIGQLSDVHCGPHVPEEKVAGWVSRLNALDLDLVAVTGDLITHGDSHVDAVARALGGLRAKDGVYACMGNHDYFTDGEHVVRALERNGLTVLRNRGVTVERGGARLYVAGVDDTWTSRHDMARALAARPDGVPTVLLAHDPDLFPQAQARGVELTLSGHTHGGQLSVPWVRRLSLARLMTRWTAGMYRLGRSWLYVNRGVGTTGPPVRLGAPPELAVITLRRE</sequence>
<evidence type="ECO:0000256" key="1">
    <source>
        <dbReference type="ARBA" id="ARBA00022723"/>
    </source>
</evidence>
<evidence type="ECO:0000313" key="5">
    <source>
        <dbReference type="Proteomes" id="UP000662747"/>
    </source>
</evidence>
<gene>
    <name evidence="4" type="ORF">JY651_37025</name>
</gene>
<keyword evidence="5" id="KW-1185">Reference proteome</keyword>
<feature type="domain" description="Calcineurin-like phosphoesterase" evidence="3">
    <location>
        <begin position="59"/>
        <end position="220"/>
    </location>
</feature>
<evidence type="ECO:0000256" key="2">
    <source>
        <dbReference type="ARBA" id="ARBA00022801"/>
    </source>
</evidence>
<protein>
    <submittedName>
        <fullName evidence="4">Metallophosphoesterase</fullName>
    </submittedName>
</protein>
<dbReference type="InterPro" id="IPR051158">
    <property type="entry name" value="Metallophosphoesterase_sf"/>
</dbReference>
<keyword evidence="1" id="KW-0479">Metal-binding</keyword>
<dbReference type="Gene3D" id="3.60.21.10">
    <property type="match status" value="1"/>
</dbReference>
<keyword evidence="2" id="KW-0378">Hydrolase</keyword>
<proteinExistence type="predicted"/>
<dbReference type="SUPFAM" id="SSF56300">
    <property type="entry name" value="Metallo-dependent phosphatases"/>
    <property type="match status" value="1"/>
</dbReference>
<accession>A0ABX7NTS9</accession>
<dbReference type="PANTHER" id="PTHR31302">
    <property type="entry name" value="TRANSMEMBRANE PROTEIN WITH METALLOPHOSPHOESTERASE DOMAIN-RELATED"/>
    <property type="match status" value="1"/>
</dbReference>
<evidence type="ECO:0000313" key="4">
    <source>
        <dbReference type="EMBL" id="QSQ20791.1"/>
    </source>
</evidence>
<dbReference type="PANTHER" id="PTHR31302:SF31">
    <property type="entry name" value="PHOSPHODIESTERASE YAEI"/>
    <property type="match status" value="1"/>
</dbReference>